<dbReference type="PANTHER" id="PTHR12700">
    <property type="entry name" value="ATP SYNTHASE SUBUNIT D, MITOCHONDRIAL"/>
    <property type="match status" value="1"/>
</dbReference>
<dbReference type="EMBL" id="KQ965737">
    <property type="protein sequence ID" value="KXS19870.1"/>
    <property type="molecule type" value="Genomic_DNA"/>
</dbReference>
<comment type="subcellular location">
    <subcellularLocation>
        <location evidence="1">Mitochondrion inner membrane</location>
    </subcellularLocation>
</comment>
<gene>
    <name evidence="12" type="ORF">M427DRAFT_432265</name>
</gene>
<dbReference type="GO" id="GO:0005743">
    <property type="term" value="C:mitochondrial inner membrane"/>
    <property type="evidence" value="ECO:0007669"/>
    <property type="project" value="UniProtKB-SubCell"/>
</dbReference>
<evidence type="ECO:0000256" key="5">
    <source>
        <dbReference type="ARBA" id="ARBA00022547"/>
    </source>
</evidence>
<feature type="transmembrane region" description="Helical" evidence="11">
    <location>
        <begin position="15"/>
        <end position="39"/>
    </location>
</feature>
<organism evidence="12 13">
    <name type="scientific">Gonapodya prolifera (strain JEL478)</name>
    <name type="common">Monoblepharis prolifera</name>
    <dbReference type="NCBI Taxonomy" id="1344416"/>
    <lineage>
        <taxon>Eukaryota</taxon>
        <taxon>Fungi</taxon>
        <taxon>Fungi incertae sedis</taxon>
        <taxon>Chytridiomycota</taxon>
        <taxon>Chytridiomycota incertae sedis</taxon>
        <taxon>Monoblepharidomycetes</taxon>
        <taxon>Monoblepharidales</taxon>
        <taxon>Gonapodyaceae</taxon>
        <taxon>Gonapodya</taxon>
    </lineage>
</organism>
<dbReference type="Pfam" id="PF05873">
    <property type="entry name" value="Mt_ATP-synt_D"/>
    <property type="match status" value="1"/>
</dbReference>
<keyword evidence="10 11" id="KW-0472">Membrane</keyword>
<keyword evidence="4" id="KW-0813">Transport</keyword>
<evidence type="ECO:0000256" key="8">
    <source>
        <dbReference type="ARBA" id="ARBA00023065"/>
    </source>
</evidence>
<evidence type="ECO:0000256" key="6">
    <source>
        <dbReference type="ARBA" id="ARBA00022781"/>
    </source>
</evidence>
<keyword evidence="8" id="KW-0406">Ion transport</keyword>
<dbReference type="SUPFAM" id="SSF161065">
    <property type="entry name" value="ATP synthase D chain-like"/>
    <property type="match status" value="1"/>
</dbReference>
<dbReference type="InterPro" id="IPR008689">
    <property type="entry name" value="ATP_synth_F0_dsu_mt"/>
</dbReference>
<keyword evidence="11" id="KW-1133">Transmembrane helix</keyword>
<evidence type="ECO:0000256" key="1">
    <source>
        <dbReference type="ARBA" id="ARBA00004273"/>
    </source>
</evidence>
<accession>A0A139AT14</accession>
<keyword evidence="9" id="KW-0496">Mitochondrion</keyword>
<keyword evidence="6" id="KW-0375">Hydrogen ion transport</keyword>
<evidence type="ECO:0000256" key="10">
    <source>
        <dbReference type="ARBA" id="ARBA00023136"/>
    </source>
</evidence>
<keyword evidence="11" id="KW-0812">Transmembrane</keyword>
<dbReference type="Gene3D" id="6.10.280.70">
    <property type="match status" value="1"/>
</dbReference>
<evidence type="ECO:0000256" key="11">
    <source>
        <dbReference type="SAM" id="Phobius"/>
    </source>
</evidence>
<dbReference type="AlphaFoldDB" id="A0A139AT14"/>
<evidence type="ECO:0000313" key="12">
    <source>
        <dbReference type="EMBL" id="KXS19870.1"/>
    </source>
</evidence>
<evidence type="ECO:0000256" key="2">
    <source>
        <dbReference type="ARBA" id="ARBA00006842"/>
    </source>
</evidence>
<dbReference type="GO" id="GO:0045259">
    <property type="term" value="C:proton-transporting ATP synthase complex"/>
    <property type="evidence" value="ECO:0007669"/>
    <property type="project" value="UniProtKB-KW"/>
</dbReference>
<dbReference type="GO" id="GO:0015986">
    <property type="term" value="P:proton motive force-driven ATP synthesis"/>
    <property type="evidence" value="ECO:0007669"/>
    <property type="project" value="InterPro"/>
</dbReference>
<dbReference type="STRING" id="1344416.A0A139AT14"/>
<keyword evidence="5" id="KW-0138">CF(0)</keyword>
<protein>
    <recommendedName>
        <fullName evidence="3">ATP synthase subunit d, mitochondrial</fullName>
    </recommendedName>
</protein>
<reference evidence="12 13" key="1">
    <citation type="journal article" date="2015" name="Genome Biol. Evol.">
        <title>Phylogenomic analyses indicate that early fungi evolved digesting cell walls of algal ancestors of land plants.</title>
        <authorList>
            <person name="Chang Y."/>
            <person name="Wang S."/>
            <person name="Sekimoto S."/>
            <person name="Aerts A.L."/>
            <person name="Choi C."/>
            <person name="Clum A."/>
            <person name="LaButti K.M."/>
            <person name="Lindquist E.A."/>
            <person name="Yee Ngan C."/>
            <person name="Ohm R.A."/>
            <person name="Salamov A.A."/>
            <person name="Grigoriev I.V."/>
            <person name="Spatafora J.W."/>
            <person name="Berbee M.L."/>
        </authorList>
    </citation>
    <scope>NUCLEOTIDE SEQUENCE [LARGE SCALE GENOMIC DNA]</scope>
    <source>
        <strain evidence="12 13">JEL478</strain>
    </source>
</reference>
<evidence type="ECO:0000256" key="3">
    <source>
        <dbReference type="ARBA" id="ARBA00021688"/>
    </source>
</evidence>
<dbReference type="Proteomes" id="UP000070544">
    <property type="component" value="Unassembled WGS sequence"/>
</dbReference>
<evidence type="ECO:0000256" key="7">
    <source>
        <dbReference type="ARBA" id="ARBA00022792"/>
    </source>
</evidence>
<evidence type="ECO:0000256" key="4">
    <source>
        <dbReference type="ARBA" id="ARBA00022448"/>
    </source>
</evidence>
<dbReference type="InterPro" id="IPR036228">
    <property type="entry name" value="ATP_synth_F0_dsu_sf_mt"/>
</dbReference>
<proteinExistence type="inferred from homology"/>
<dbReference type="OrthoDB" id="35799at2759"/>
<keyword evidence="13" id="KW-1185">Reference proteome</keyword>
<evidence type="ECO:0000256" key="9">
    <source>
        <dbReference type="ARBA" id="ARBA00023128"/>
    </source>
</evidence>
<sequence>MVSPIPPFGNHPFHLVVNLTFAVPFSTFFWSSFSLLTVLCDASFQFDPRIDWTTLTSNLRPDTVAALSSFRRRHGDLAAQISDLRAQLKPVDFAGFRQALQNTKVVDEAEKAIKGFVPAKYDVSEQIKLIDVQEAKTLALAERTAAKVEVEVKELGELLKSIETARPVDELTVEDVVAAKPELKGKAMKMLERQQYGLPAYLEKFQHGGIGL</sequence>
<dbReference type="GO" id="GO:0015078">
    <property type="term" value="F:proton transmembrane transporter activity"/>
    <property type="evidence" value="ECO:0007669"/>
    <property type="project" value="InterPro"/>
</dbReference>
<comment type="similarity">
    <text evidence="2">Belongs to the ATPase d subunit family.</text>
</comment>
<keyword evidence="7" id="KW-0999">Mitochondrion inner membrane</keyword>
<dbReference type="OMA" id="VSKGRWA"/>
<evidence type="ECO:0000313" key="13">
    <source>
        <dbReference type="Proteomes" id="UP000070544"/>
    </source>
</evidence>
<name>A0A139AT14_GONPJ</name>